<dbReference type="SUPFAM" id="SSF53067">
    <property type="entry name" value="Actin-like ATPase domain"/>
    <property type="match status" value="2"/>
</dbReference>
<evidence type="ECO:0000256" key="1">
    <source>
        <dbReference type="ARBA" id="ARBA00007381"/>
    </source>
</evidence>
<keyword evidence="5" id="KW-0175">Coiled coil</keyword>
<dbReference type="InterPro" id="IPR042030">
    <property type="entry name" value="HscC_NBD"/>
</dbReference>
<sequence>MGIIGIDLGTTNSLISVWQDGQAVVIPNVLGDALTPSVVGVDDNGEVLVGKAAKERLYTHPAVTVELFKRYMGSEKEYSLANHTFKPQDLASFVLRALKADAEAYLGCEVTEAVISVPAYFNEQQRRATQLAGQLAGLKVERLISEPTAAALAYGVVSPDTEKHYMIFDLGGGTFDVSVLELFDGVMEVNASAGDNHLGGEDFLDVLLDYFCEKVNINKEVLNQAAYTHLRHQVNQAKHQLSTHHQTIIQFKYNDKQALLTITREEFEKLCEPLINRLRLPVERALRDAKIKPADVDELILVGGSTRMALVRSLVAKLFGRLPSCYLNPDQVVAMGAAVQAGLKQKDQALREVVMTDVCPYSLGVEVSSNRGGYYDSGLFSPILERNTAVPASRVERFTTSSDQQTKVNIKIYQGESRRVKDNIKLGNLMIEVSPKPAGEEAVDIRFTYDVNGILEVEVKVVSTGQQATTVIEEYPGLLTPAEIATKLAALSEIKIHPRDSMENRLLMARGERLYEQALGEQRDYIGELLMEFETVLAQQDIKKIRQLNRDLNQLFDEIEAELHLL</sequence>
<dbReference type="PROSITE" id="PS00329">
    <property type="entry name" value="HSP70_2"/>
    <property type="match status" value="1"/>
</dbReference>
<accession>A0ABT5UA46</accession>
<evidence type="ECO:0000256" key="2">
    <source>
        <dbReference type="ARBA" id="ARBA00022741"/>
    </source>
</evidence>
<gene>
    <name evidence="6" type="ORF">ORQ98_14845</name>
</gene>
<evidence type="ECO:0000256" key="3">
    <source>
        <dbReference type="ARBA" id="ARBA00022840"/>
    </source>
</evidence>
<comment type="similarity">
    <text evidence="1 4">Belongs to the heat shock protein 70 family.</text>
</comment>
<dbReference type="InterPro" id="IPR013126">
    <property type="entry name" value="Hsp_70_fam"/>
</dbReference>
<evidence type="ECO:0000256" key="4">
    <source>
        <dbReference type="RuleBase" id="RU003322"/>
    </source>
</evidence>
<evidence type="ECO:0000313" key="7">
    <source>
        <dbReference type="Proteomes" id="UP001528823"/>
    </source>
</evidence>
<keyword evidence="7" id="KW-1185">Reference proteome</keyword>
<dbReference type="Proteomes" id="UP001528823">
    <property type="component" value="Unassembled WGS sequence"/>
</dbReference>
<dbReference type="InterPro" id="IPR018181">
    <property type="entry name" value="Heat_shock_70_CS"/>
</dbReference>
<name>A0ABT5UA46_9GAMM</name>
<evidence type="ECO:0000256" key="5">
    <source>
        <dbReference type="SAM" id="Coils"/>
    </source>
</evidence>
<dbReference type="InterPro" id="IPR043129">
    <property type="entry name" value="ATPase_NBD"/>
</dbReference>
<proteinExistence type="inferred from homology"/>
<evidence type="ECO:0000313" key="6">
    <source>
        <dbReference type="EMBL" id="MDE1463241.1"/>
    </source>
</evidence>
<protein>
    <submittedName>
        <fullName evidence="6">Molecular chaperone HscC</fullName>
    </submittedName>
</protein>
<dbReference type="InterPro" id="IPR029047">
    <property type="entry name" value="HSP70_peptide-bd_sf"/>
</dbReference>
<dbReference type="Gene3D" id="2.60.34.10">
    <property type="entry name" value="Substrate Binding Domain Of DNAk, Chain A, domain 1"/>
    <property type="match status" value="1"/>
</dbReference>
<reference evidence="6 7" key="1">
    <citation type="submission" date="2022-11" db="EMBL/GenBank/DDBJ databases">
        <title>Spartinivicinus poritis sp. nov., isolated from scleractinian coral Porites lutea.</title>
        <authorList>
            <person name="Zhang G."/>
            <person name="Cai L."/>
            <person name="Wei Q."/>
        </authorList>
    </citation>
    <scope>NUCLEOTIDE SEQUENCE [LARGE SCALE GENOMIC DNA]</scope>
    <source>
        <strain evidence="6 7">A2-2</strain>
    </source>
</reference>
<dbReference type="Pfam" id="PF00012">
    <property type="entry name" value="HSP70"/>
    <property type="match status" value="1"/>
</dbReference>
<dbReference type="PANTHER" id="PTHR19375">
    <property type="entry name" value="HEAT SHOCK PROTEIN 70KDA"/>
    <property type="match status" value="1"/>
</dbReference>
<dbReference type="SUPFAM" id="SSF100920">
    <property type="entry name" value="Heat shock protein 70kD (HSP70), peptide-binding domain"/>
    <property type="match status" value="1"/>
</dbReference>
<feature type="coiled-coil region" evidence="5">
    <location>
        <begin position="538"/>
        <end position="565"/>
    </location>
</feature>
<dbReference type="CDD" id="cd10235">
    <property type="entry name" value="ASKHA_NBD_HSP70_HscC"/>
    <property type="match status" value="1"/>
</dbReference>
<dbReference type="PRINTS" id="PR00301">
    <property type="entry name" value="HEATSHOCK70"/>
</dbReference>
<dbReference type="PROSITE" id="PS00297">
    <property type="entry name" value="HSP70_1"/>
    <property type="match status" value="1"/>
</dbReference>
<dbReference type="EMBL" id="JAPMOU010000018">
    <property type="protein sequence ID" value="MDE1463241.1"/>
    <property type="molecule type" value="Genomic_DNA"/>
</dbReference>
<dbReference type="Gene3D" id="3.30.420.40">
    <property type="match status" value="2"/>
</dbReference>
<organism evidence="6 7">
    <name type="scientific">Spartinivicinus poritis</name>
    <dbReference type="NCBI Taxonomy" id="2994640"/>
    <lineage>
        <taxon>Bacteria</taxon>
        <taxon>Pseudomonadati</taxon>
        <taxon>Pseudomonadota</taxon>
        <taxon>Gammaproteobacteria</taxon>
        <taxon>Oceanospirillales</taxon>
        <taxon>Zooshikellaceae</taxon>
        <taxon>Spartinivicinus</taxon>
    </lineage>
</organism>
<dbReference type="RefSeq" id="WP_274689582.1">
    <property type="nucleotide sequence ID" value="NZ_JAPMOU010000018.1"/>
</dbReference>
<keyword evidence="3 4" id="KW-0067">ATP-binding</keyword>
<comment type="caution">
    <text evidence="6">The sequence shown here is derived from an EMBL/GenBank/DDBJ whole genome shotgun (WGS) entry which is preliminary data.</text>
</comment>
<dbReference type="Gene3D" id="3.90.640.10">
    <property type="entry name" value="Actin, Chain A, domain 4"/>
    <property type="match status" value="1"/>
</dbReference>
<keyword evidence="2 4" id="KW-0547">Nucleotide-binding</keyword>